<protein>
    <submittedName>
        <fullName evidence="6">MFS transporter</fullName>
    </submittedName>
</protein>
<feature type="region of interest" description="Disordered" evidence="3">
    <location>
        <begin position="1"/>
        <end position="53"/>
    </location>
</feature>
<dbReference type="Pfam" id="PF06985">
    <property type="entry name" value="HET"/>
    <property type="match status" value="1"/>
</dbReference>
<keyword evidence="7" id="KW-1185">Reference proteome</keyword>
<reference evidence="6 7" key="1">
    <citation type="submission" date="2020-01" db="EMBL/GenBank/DDBJ databases">
        <title>Identification and distribution of gene clusters putatively required for synthesis of sphingolipid metabolism inhibitors in phylogenetically diverse species of the filamentous fungus Fusarium.</title>
        <authorList>
            <person name="Kim H.-S."/>
            <person name="Busman M."/>
            <person name="Brown D.W."/>
            <person name="Divon H."/>
            <person name="Uhlig S."/>
            <person name="Proctor R.H."/>
        </authorList>
    </citation>
    <scope>NUCLEOTIDE SEQUENCE [LARGE SCALE GENOMIC DNA]</scope>
    <source>
        <strain evidence="6 7">NRRL 20459</strain>
    </source>
</reference>
<feature type="compositionally biased region" description="Basic and acidic residues" evidence="3">
    <location>
        <begin position="32"/>
        <end position="51"/>
    </location>
</feature>
<evidence type="ECO:0000256" key="1">
    <source>
        <dbReference type="ARBA" id="ARBA00004141"/>
    </source>
</evidence>
<feature type="region of interest" description="Disordered" evidence="3">
    <location>
        <begin position="969"/>
        <end position="1017"/>
    </location>
</feature>
<keyword evidence="4" id="KW-1133">Transmembrane helix</keyword>
<accession>A0A8H4PIX4</accession>
<dbReference type="OrthoDB" id="10262656at2759"/>
<evidence type="ECO:0000256" key="3">
    <source>
        <dbReference type="SAM" id="MobiDB-lite"/>
    </source>
</evidence>
<dbReference type="SUPFAM" id="SSF103473">
    <property type="entry name" value="MFS general substrate transporter"/>
    <property type="match status" value="1"/>
</dbReference>
<dbReference type="EMBL" id="JAADYS010000072">
    <property type="protein sequence ID" value="KAF4472456.1"/>
    <property type="molecule type" value="Genomic_DNA"/>
</dbReference>
<dbReference type="AlphaFoldDB" id="A0A8H4PIX4"/>
<dbReference type="Pfam" id="PF07690">
    <property type="entry name" value="MFS_1"/>
    <property type="match status" value="1"/>
</dbReference>
<dbReference type="PANTHER" id="PTHR24148:SF64">
    <property type="entry name" value="HETEROKARYON INCOMPATIBILITY DOMAIN-CONTAINING PROTEIN"/>
    <property type="match status" value="1"/>
</dbReference>
<sequence>MPPGALSNDAGLGHRRLRSRHDRRPSSMANDQLDRFDGDDIEQRSPIEKPVQKGPVSWMSLPRKDQLFVLFLGRLADFLQVASLQAYVFYQLKDMDGSLSDSRISERAGILQGCFTGAQVCTAILWGKIADASWCGRKWALVIGLGGTALSCVGYGFSTTFFWAAFWRAFGGAINGTVGIIGSRTMISEITIEKKYQSRAFLLLPLSFNAASMLGPVLGGILADPTKTLPNYFSAGSMFGFQWIQNYPYALPSLLNAFFLGMSTIITILFLEETSKERRALYDPGLHLASYIKQFFTGGKSNAGYIPLSSRDEDKLNEKAAANGSAKKKVMAHLPFHRIWTRNVCFTLINSAFYDFQLGAFTNIWSLYLSTPRYGTPSTSSVDEGKTYARSLPLLFTGGLGMPASTVGVASSFLGLLGILLQIFMYPKVQGRLGTMRSFRWFLILFPVAYFVGPYLSILPSSTEPPEPASGTYIWAGIILVLLLQVMARTFTLPATIILLNNCSPHPSVLGTIHGLGQSVSAGFRTVGPVVGGWWYGYGLDIGMVAWGWWGVAAVAVLGCFTALAMHEGSGHEIFLEGEDELDVNFCLATPSALIGGLLPLYNRRSPRNKIPPSLIIWCISEAFEMQSPWWASARYRHQETLPRDSLRLLRPRRSATNILSFDIFVVLRCTAPAYAAVSYTWGDDEPSENIHLNDRNFPVRPNLRACLETLARDSFCNASLPKFLWVDAICINQDDDQERNSQVSQMNTTYFHAQYVCVWLGPSLTEGLLEWASWEDSIQELARRPYWTRFWVIQEFLLNQGVRIYCGRNSIFLDDFAKIAHRAANTRRPRATAWELWDHFDGVTDLLPMLTLVMGRTGTLHRQNQSPESLQNLLVRHRRSQCSDPRDRVFALLGLISSKERKMLDAFLPDYSLTEHAVQLIALRHIIEYGGYQLKSIPWDKIFVGLGVTSERRQKQLLEKATKPGVPLYLTESGEAQEPGMAGQAGGRDRRDSCSSSESQDSSSSTSYHSEQELVGDVDELADAYTLADI</sequence>
<feature type="transmembrane region" description="Helical" evidence="4">
    <location>
        <begin position="163"/>
        <end position="181"/>
    </location>
</feature>
<feature type="transmembrane region" description="Helical" evidence="4">
    <location>
        <begin position="201"/>
        <end position="223"/>
    </location>
</feature>
<dbReference type="GO" id="GO:0016020">
    <property type="term" value="C:membrane"/>
    <property type="evidence" value="ECO:0007669"/>
    <property type="project" value="UniProtKB-SubCell"/>
</dbReference>
<evidence type="ECO:0000313" key="6">
    <source>
        <dbReference type="EMBL" id="KAF4472456.1"/>
    </source>
</evidence>
<dbReference type="InterPro" id="IPR036259">
    <property type="entry name" value="MFS_trans_sf"/>
</dbReference>
<feature type="transmembrane region" description="Helical" evidence="4">
    <location>
        <begin position="400"/>
        <end position="426"/>
    </location>
</feature>
<feature type="transmembrane region" description="Helical" evidence="4">
    <location>
        <begin position="139"/>
        <end position="157"/>
    </location>
</feature>
<proteinExistence type="predicted"/>
<evidence type="ECO:0000256" key="2">
    <source>
        <dbReference type="ARBA" id="ARBA00023180"/>
    </source>
</evidence>
<feature type="transmembrane region" description="Helical" evidence="4">
    <location>
        <begin position="110"/>
        <end position="127"/>
    </location>
</feature>
<dbReference type="Proteomes" id="UP000554235">
    <property type="component" value="Unassembled WGS sequence"/>
</dbReference>
<feature type="transmembrane region" description="Helical" evidence="4">
    <location>
        <begin position="249"/>
        <end position="271"/>
    </location>
</feature>
<feature type="compositionally biased region" description="Basic residues" evidence="3">
    <location>
        <begin position="13"/>
        <end position="23"/>
    </location>
</feature>
<keyword evidence="4" id="KW-0812">Transmembrane</keyword>
<gene>
    <name evidence="6" type="ORF">FALBO_644</name>
</gene>
<keyword evidence="2" id="KW-0325">Glycoprotein</keyword>
<dbReference type="InterPro" id="IPR052895">
    <property type="entry name" value="HetReg/Transcr_Mod"/>
</dbReference>
<keyword evidence="4" id="KW-0472">Membrane</keyword>
<feature type="transmembrane region" description="Helical" evidence="4">
    <location>
        <begin position="344"/>
        <end position="368"/>
    </location>
</feature>
<dbReference type="GO" id="GO:0022857">
    <property type="term" value="F:transmembrane transporter activity"/>
    <property type="evidence" value="ECO:0007669"/>
    <property type="project" value="InterPro"/>
</dbReference>
<feature type="compositionally biased region" description="Low complexity" evidence="3">
    <location>
        <begin position="995"/>
        <end position="1010"/>
    </location>
</feature>
<name>A0A8H4PIX4_9HYPO</name>
<evidence type="ECO:0000313" key="7">
    <source>
        <dbReference type="Proteomes" id="UP000554235"/>
    </source>
</evidence>
<comment type="subcellular location">
    <subcellularLocation>
        <location evidence="1">Membrane</location>
        <topology evidence="1">Multi-pass membrane protein</topology>
    </subcellularLocation>
</comment>
<dbReference type="PANTHER" id="PTHR24148">
    <property type="entry name" value="ANKYRIN REPEAT DOMAIN-CONTAINING PROTEIN 39 HOMOLOG-RELATED"/>
    <property type="match status" value="1"/>
</dbReference>
<dbReference type="Gene3D" id="1.20.1250.20">
    <property type="entry name" value="MFS general substrate transporter like domains"/>
    <property type="match status" value="1"/>
</dbReference>
<comment type="caution">
    <text evidence="6">The sequence shown here is derived from an EMBL/GenBank/DDBJ whole genome shotgun (WGS) entry which is preliminary data.</text>
</comment>
<organism evidence="6 7">
    <name type="scientific">Fusarium albosuccineum</name>
    <dbReference type="NCBI Taxonomy" id="1237068"/>
    <lineage>
        <taxon>Eukaryota</taxon>
        <taxon>Fungi</taxon>
        <taxon>Dikarya</taxon>
        <taxon>Ascomycota</taxon>
        <taxon>Pezizomycotina</taxon>
        <taxon>Sordariomycetes</taxon>
        <taxon>Hypocreomycetidae</taxon>
        <taxon>Hypocreales</taxon>
        <taxon>Nectriaceae</taxon>
        <taxon>Fusarium</taxon>
        <taxon>Fusarium decemcellulare species complex</taxon>
    </lineage>
</organism>
<evidence type="ECO:0000256" key="4">
    <source>
        <dbReference type="SAM" id="Phobius"/>
    </source>
</evidence>
<feature type="domain" description="Heterokaryon incompatibility" evidence="5">
    <location>
        <begin position="675"/>
        <end position="768"/>
    </location>
</feature>
<evidence type="ECO:0000259" key="5">
    <source>
        <dbReference type="Pfam" id="PF06985"/>
    </source>
</evidence>
<feature type="transmembrane region" description="Helical" evidence="4">
    <location>
        <begin position="470"/>
        <end position="488"/>
    </location>
</feature>
<dbReference type="InterPro" id="IPR011701">
    <property type="entry name" value="MFS"/>
</dbReference>
<feature type="transmembrane region" description="Helical" evidence="4">
    <location>
        <begin position="547"/>
        <end position="567"/>
    </location>
</feature>
<feature type="transmembrane region" description="Helical" evidence="4">
    <location>
        <begin position="438"/>
        <end position="458"/>
    </location>
</feature>
<dbReference type="InterPro" id="IPR010730">
    <property type="entry name" value="HET"/>
</dbReference>
<feature type="transmembrane region" description="Helical" evidence="4">
    <location>
        <begin position="67"/>
        <end position="90"/>
    </location>
</feature>